<dbReference type="KEGG" id="llu:AKJ09_09454"/>
<dbReference type="Pfam" id="PF04519">
    <property type="entry name" value="Bactofilin"/>
    <property type="match status" value="1"/>
</dbReference>
<feature type="compositionally biased region" description="Low complexity" evidence="2">
    <location>
        <begin position="11"/>
        <end position="30"/>
    </location>
</feature>
<dbReference type="PATRIC" id="fig|1391654.3.peg.9580"/>
<dbReference type="RefSeq" id="WP_146653660.1">
    <property type="nucleotide sequence ID" value="NZ_CP012333.1"/>
</dbReference>
<dbReference type="InterPro" id="IPR007607">
    <property type="entry name" value="BacA/B"/>
</dbReference>
<evidence type="ECO:0008006" key="5">
    <source>
        <dbReference type="Google" id="ProtNLM"/>
    </source>
</evidence>
<evidence type="ECO:0000313" key="3">
    <source>
        <dbReference type="EMBL" id="AKV02791.1"/>
    </source>
</evidence>
<evidence type="ECO:0000256" key="1">
    <source>
        <dbReference type="ARBA" id="ARBA00044755"/>
    </source>
</evidence>
<evidence type="ECO:0000313" key="4">
    <source>
        <dbReference type="Proteomes" id="UP000064967"/>
    </source>
</evidence>
<dbReference type="Proteomes" id="UP000064967">
    <property type="component" value="Chromosome"/>
</dbReference>
<dbReference type="AlphaFoldDB" id="A0A0K1QAH8"/>
<reference evidence="3 4" key="1">
    <citation type="submission" date="2015-08" db="EMBL/GenBank/DDBJ databases">
        <authorList>
            <person name="Babu N.S."/>
            <person name="Beckwith C.J."/>
            <person name="Beseler K.G."/>
            <person name="Brison A."/>
            <person name="Carone J.V."/>
            <person name="Caskin T.P."/>
            <person name="Diamond M."/>
            <person name="Durham M.E."/>
            <person name="Foxe J.M."/>
            <person name="Go M."/>
            <person name="Henderson B.A."/>
            <person name="Jones I.B."/>
            <person name="McGettigan J.A."/>
            <person name="Micheletti S.J."/>
            <person name="Nasrallah M.E."/>
            <person name="Ortiz D."/>
            <person name="Piller C.R."/>
            <person name="Privatt S.R."/>
            <person name="Schneider S.L."/>
            <person name="Sharp S."/>
            <person name="Smith T.C."/>
            <person name="Stanton J.D."/>
            <person name="Ullery H.E."/>
            <person name="Wilson R.J."/>
            <person name="Serrano M.G."/>
            <person name="Buck G."/>
            <person name="Lee V."/>
            <person name="Wang Y."/>
            <person name="Carvalho R."/>
            <person name="Voegtly L."/>
            <person name="Shi R."/>
            <person name="Duckworth R."/>
            <person name="Johnson A."/>
            <person name="Loviza R."/>
            <person name="Walstead R."/>
            <person name="Shah Z."/>
            <person name="Kiflezghi M."/>
            <person name="Wade K."/>
            <person name="Ball S.L."/>
            <person name="Bradley K.W."/>
            <person name="Asai D.J."/>
            <person name="Bowman C.A."/>
            <person name="Russell D.A."/>
            <person name="Pope W.H."/>
            <person name="Jacobs-Sera D."/>
            <person name="Hendrix R.W."/>
            <person name="Hatfull G.F."/>
        </authorList>
    </citation>
    <scope>NUCLEOTIDE SEQUENCE [LARGE SCALE GENOMIC DNA]</scope>
    <source>
        <strain evidence="3 4">DSM 27648</strain>
    </source>
</reference>
<comment type="similarity">
    <text evidence="1">Belongs to the bactofilin family.</text>
</comment>
<sequence>MNDPKRPPFGTATSAASATSATSAASATSATIATEKRTLVEDGTKFKGTLSSTCPIHVQGAIEGNVEGPALTVSATGVISGKVTATTLKSEGKVSGEFEVETANLAGTVGHNTVVVASALDVKLEAPSGKLQLTFGQPDASRRRS</sequence>
<accession>A0A0K1QAH8</accession>
<keyword evidence="4" id="KW-1185">Reference proteome</keyword>
<dbReference type="OrthoDB" id="5294247at2"/>
<evidence type="ECO:0000256" key="2">
    <source>
        <dbReference type="SAM" id="MobiDB-lite"/>
    </source>
</evidence>
<dbReference type="PANTHER" id="PTHR35024:SF4">
    <property type="entry name" value="POLYMER-FORMING CYTOSKELETAL PROTEIN"/>
    <property type="match status" value="1"/>
</dbReference>
<protein>
    <recommendedName>
        <fullName evidence="5">Polymer-forming cytoskeletal protein</fullName>
    </recommendedName>
</protein>
<proteinExistence type="inferred from homology"/>
<organism evidence="3 4">
    <name type="scientific">Labilithrix luteola</name>
    <dbReference type="NCBI Taxonomy" id="1391654"/>
    <lineage>
        <taxon>Bacteria</taxon>
        <taxon>Pseudomonadati</taxon>
        <taxon>Myxococcota</taxon>
        <taxon>Polyangia</taxon>
        <taxon>Polyangiales</taxon>
        <taxon>Labilitrichaceae</taxon>
        <taxon>Labilithrix</taxon>
    </lineage>
</organism>
<feature type="region of interest" description="Disordered" evidence="2">
    <location>
        <begin position="1"/>
        <end position="30"/>
    </location>
</feature>
<dbReference type="PANTHER" id="PTHR35024">
    <property type="entry name" value="HYPOTHETICAL CYTOSOLIC PROTEIN"/>
    <property type="match status" value="1"/>
</dbReference>
<dbReference type="EMBL" id="CP012333">
    <property type="protein sequence ID" value="AKV02791.1"/>
    <property type="molecule type" value="Genomic_DNA"/>
</dbReference>
<gene>
    <name evidence="3" type="ORF">AKJ09_09454</name>
</gene>
<name>A0A0K1QAH8_9BACT</name>